<proteinExistence type="predicted"/>
<sequence>MKLISREEIKTLVEQPKENSISIYMPVISAGAEVRQNPIRFKNLIKQTQTRLIEAGVDETQVTQLLQKTSEFDRQGFWEGIGEQGLAIFISNNLFRYYVLPLEFEELVVVSDHFHVKPLLQILNHNGRFYILGLSQNKVRMLLGSRYRCQEIDLTVVENLPTSLDEALQYDDFSEQPLQRHTTGRSVSQNAQAGVFHGQAVGTDGAEHKTNIMRFFKALAKGLENKILHDNEQVPLILAGVDFLIPMYKEANSYQYLMEDALTGNPEILSPQELHSQALPIVENYWNNSHKKVIDLYNELLGSNSGNASNDLEEIVTAAYYQKIDTLLVAQKQHKWGLFDPGSQKVYLHSEEETGDEDLLDLAAAHTLINGGMVYVLEAEQVPSNEPVAAIFRY</sequence>
<gene>
    <name evidence="1" type="ORF">IQ247_20285</name>
</gene>
<dbReference type="Pfam" id="PF18849">
    <property type="entry name" value="baeRF_family7"/>
    <property type="match status" value="1"/>
</dbReference>
<name>A0A8J7JUF4_9CYAN</name>
<comment type="caution">
    <text evidence="1">The sequence shown here is derived from an EMBL/GenBank/DDBJ whole genome shotgun (WGS) entry which is preliminary data.</text>
</comment>
<evidence type="ECO:0000313" key="1">
    <source>
        <dbReference type="EMBL" id="MBE9214979.1"/>
    </source>
</evidence>
<reference evidence="1" key="1">
    <citation type="submission" date="2020-10" db="EMBL/GenBank/DDBJ databases">
        <authorList>
            <person name="Castelo-Branco R."/>
            <person name="Eusebio N."/>
            <person name="Adriana R."/>
            <person name="Vieira A."/>
            <person name="Brugerolle De Fraissinette N."/>
            <person name="Rezende De Castro R."/>
            <person name="Schneider M.P."/>
            <person name="Vasconcelos V."/>
            <person name="Leao P.N."/>
        </authorList>
    </citation>
    <scope>NUCLEOTIDE SEQUENCE</scope>
    <source>
        <strain evidence="1">LEGE 06105</strain>
    </source>
</reference>
<dbReference type="AlphaFoldDB" id="A0A8J7JUF4"/>
<dbReference type="InterPro" id="IPR040837">
    <property type="entry name" value="Bact_RF_family7"/>
</dbReference>
<protein>
    <submittedName>
        <fullName evidence="1">Uncharacterized protein</fullName>
    </submittedName>
</protein>
<dbReference type="EMBL" id="JADEWL010000080">
    <property type="protein sequence ID" value="MBE9214979.1"/>
    <property type="molecule type" value="Genomic_DNA"/>
</dbReference>
<keyword evidence="2" id="KW-1185">Reference proteome</keyword>
<evidence type="ECO:0000313" key="2">
    <source>
        <dbReference type="Proteomes" id="UP000620559"/>
    </source>
</evidence>
<dbReference type="RefSeq" id="WP_193922945.1">
    <property type="nucleotide sequence ID" value="NZ_JADEWL010000080.1"/>
</dbReference>
<accession>A0A8J7JUF4</accession>
<dbReference type="Proteomes" id="UP000620559">
    <property type="component" value="Unassembled WGS sequence"/>
</dbReference>
<organism evidence="1 2">
    <name type="scientific">Plectonema cf. radiosum LEGE 06105</name>
    <dbReference type="NCBI Taxonomy" id="945769"/>
    <lineage>
        <taxon>Bacteria</taxon>
        <taxon>Bacillati</taxon>
        <taxon>Cyanobacteriota</taxon>
        <taxon>Cyanophyceae</taxon>
        <taxon>Oscillatoriophycideae</taxon>
        <taxon>Oscillatoriales</taxon>
        <taxon>Microcoleaceae</taxon>
        <taxon>Plectonema</taxon>
    </lineage>
</organism>